<feature type="transmembrane region" description="Helical" evidence="2">
    <location>
        <begin position="125"/>
        <end position="143"/>
    </location>
</feature>
<keyword evidence="2" id="KW-0472">Membrane</keyword>
<dbReference type="EMBL" id="JBAHYK010000879">
    <property type="protein sequence ID" value="KAL0570755.1"/>
    <property type="molecule type" value="Genomic_DNA"/>
</dbReference>
<feature type="region of interest" description="Disordered" evidence="1">
    <location>
        <begin position="1"/>
        <end position="26"/>
    </location>
</feature>
<keyword evidence="2" id="KW-0812">Transmembrane</keyword>
<feature type="transmembrane region" description="Helical" evidence="2">
    <location>
        <begin position="65"/>
        <end position="84"/>
    </location>
</feature>
<keyword evidence="4" id="KW-1185">Reference proteome</keyword>
<proteinExistence type="predicted"/>
<evidence type="ECO:0000256" key="2">
    <source>
        <dbReference type="SAM" id="Phobius"/>
    </source>
</evidence>
<sequence>MNRRQRRQEKAAQQAESTPAQTEIPEEEQWRLINDSGVLQKISQEPKQKTLLEEEAPLANEILDATMYIIPLVSLLLILDILIHNQYGIYPPLMEFAERMATGGPILSIFVFYTKRYQDNRRMKLLIFLLSICVGPRVLYLLAKGSYRVNIRQVGS</sequence>
<gene>
    <name evidence="3" type="ORF">V5O48_011198</name>
</gene>
<comment type="caution">
    <text evidence="3">The sequence shown here is derived from an EMBL/GenBank/DDBJ whole genome shotgun (WGS) entry which is preliminary data.</text>
</comment>
<name>A0ABR3F6A0_9AGAR</name>
<accession>A0ABR3F6A0</accession>
<dbReference type="PANTHER" id="PTHR37846">
    <property type="entry name" value="YALI0B21296P"/>
    <property type="match status" value="1"/>
</dbReference>
<evidence type="ECO:0000313" key="4">
    <source>
        <dbReference type="Proteomes" id="UP001465976"/>
    </source>
</evidence>
<evidence type="ECO:0000313" key="3">
    <source>
        <dbReference type="EMBL" id="KAL0570755.1"/>
    </source>
</evidence>
<protein>
    <submittedName>
        <fullName evidence="3">Uncharacterized protein</fullName>
    </submittedName>
</protein>
<organism evidence="3 4">
    <name type="scientific">Marasmius crinis-equi</name>
    <dbReference type="NCBI Taxonomy" id="585013"/>
    <lineage>
        <taxon>Eukaryota</taxon>
        <taxon>Fungi</taxon>
        <taxon>Dikarya</taxon>
        <taxon>Basidiomycota</taxon>
        <taxon>Agaricomycotina</taxon>
        <taxon>Agaricomycetes</taxon>
        <taxon>Agaricomycetidae</taxon>
        <taxon>Agaricales</taxon>
        <taxon>Marasmiineae</taxon>
        <taxon>Marasmiaceae</taxon>
        <taxon>Marasmius</taxon>
    </lineage>
</organism>
<dbReference type="Proteomes" id="UP001465976">
    <property type="component" value="Unassembled WGS sequence"/>
</dbReference>
<reference evidence="3 4" key="1">
    <citation type="submission" date="2024-02" db="EMBL/GenBank/DDBJ databases">
        <title>A draft genome for the cacao thread blight pathogen Marasmius crinis-equi.</title>
        <authorList>
            <person name="Cohen S.P."/>
            <person name="Baruah I.K."/>
            <person name="Amoako-Attah I."/>
            <person name="Bukari Y."/>
            <person name="Meinhardt L.W."/>
            <person name="Bailey B.A."/>
        </authorList>
    </citation>
    <scope>NUCLEOTIDE SEQUENCE [LARGE SCALE GENOMIC DNA]</scope>
    <source>
        <strain evidence="3 4">GH-76</strain>
    </source>
</reference>
<keyword evidence="2" id="KW-1133">Transmembrane helix</keyword>
<evidence type="ECO:0000256" key="1">
    <source>
        <dbReference type="SAM" id="MobiDB-lite"/>
    </source>
</evidence>
<dbReference type="PANTHER" id="PTHR37846:SF1">
    <property type="entry name" value="DEACETYLASE-LIKE PROTEIN"/>
    <property type="match status" value="1"/>
</dbReference>
<feature type="transmembrane region" description="Helical" evidence="2">
    <location>
        <begin position="96"/>
        <end position="113"/>
    </location>
</feature>